<dbReference type="STRING" id="1043493.SAMN05421637_0905"/>
<evidence type="ECO:0000256" key="1">
    <source>
        <dbReference type="SAM" id="SignalP"/>
    </source>
</evidence>
<dbReference type="AlphaFoldDB" id="A0A1H6W9S5"/>
<keyword evidence="1" id="KW-0732">Signal</keyword>
<feature type="chain" id="PRO_5010201919" evidence="1">
    <location>
        <begin position="20"/>
        <end position="111"/>
    </location>
</feature>
<name>A0A1H6W9S5_9MICO</name>
<dbReference type="PROSITE" id="PS51257">
    <property type="entry name" value="PROKAR_LIPOPROTEIN"/>
    <property type="match status" value="1"/>
</dbReference>
<dbReference type="eggNOG" id="ENOG50333I1">
    <property type="taxonomic scope" value="Bacteria"/>
</dbReference>
<evidence type="ECO:0000313" key="2">
    <source>
        <dbReference type="EMBL" id="SEJ13653.1"/>
    </source>
</evidence>
<evidence type="ECO:0000313" key="3">
    <source>
        <dbReference type="Proteomes" id="UP000183315"/>
    </source>
</evidence>
<dbReference type="RefSeq" id="WP_042213286.1">
    <property type="nucleotide sequence ID" value="NZ_BBLU01000003.1"/>
</dbReference>
<feature type="signal peptide" evidence="1">
    <location>
        <begin position="1"/>
        <end position="19"/>
    </location>
</feature>
<sequence>MTRMIRRATALAGAVAAAAALTGCGGGGDTVTIEPDDLALDVGSLLQTQVGADAPPALDCGTETLELGEGDTVVCGLSVDGDDGVYDTTVTISEISGTAYRFDAVVADAPR</sequence>
<keyword evidence="3" id="KW-1185">Reference proteome</keyword>
<proteinExistence type="predicted"/>
<organism evidence="2 3">
    <name type="scientific">Demequina mangrovi</name>
    <dbReference type="NCBI Taxonomy" id="1043493"/>
    <lineage>
        <taxon>Bacteria</taxon>
        <taxon>Bacillati</taxon>
        <taxon>Actinomycetota</taxon>
        <taxon>Actinomycetes</taxon>
        <taxon>Micrococcales</taxon>
        <taxon>Demequinaceae</taxon>
        <taxon>Demequina</taxon>
    </lineage>
</organism>
<dbReference type="Proteomes" id="UP000183315">
    <property type="component" value="Unassembled WGS sequence"/>
</dbReference>
<reference evidence="3" key="1">
    <citation type="submission" date="2016-10" db="EMBL/GenBank/DDBJ databases">
        <authorList>
            <person name="Varghese N."/>
        </authorList>
    </citation>
    <scope>NUCLEOTIDE SEQUENCE [LARGE SCALE GENOMIC DNA]</scope>
    <source>
        <strain evidence="3">DSM 24868</strain>
    </source>
</reference>
<dbReference type="EMBL" id="FNZI01000002">
    <property type="protein sequence ID" value="SEJ13653.1"/>
    <property type="molecule type" value="Genomic_DNA"/>
</dbReference>
<gene>
    <name evidence="2" type="ORF">SAMN05421637_0905</name>
</gene>
<accession>A0A1H6W9S5</accession>
<protein>
    <submittedName>
        <fullName evidence="2">Uncharacterized protein</fullName>
    </submittedName>
</protein>